<gene>
    <name evidence="2" type="ORF">DPMN_047627</name>
</gene>
<reference evidence="2" key="1">
    <citation type="journal article" date="2019" name="bioRxiv">
        <title>The Genome of the Zebra Mussel, Dreissena polymorpha: A Resource for Invasive Species Research.</title>
        <authorList>
            <person name="McCartney M.A."/>
            <person name="Auch B."/>
            <person name="Kono T."/>
            <person name="Mallez S."/>
            <person name="Zhang Y."/>
            <person name="Obille A."/>
            <person name="Becker A."/>
            <person name="Abrahante J.E."/>
            <person name="Garbe J."/>
            <person name="Badalamenti J.P."/>
            <person name="Herman A."/>
            <person name="Mangelson H."/>
            <person name="Liachko I."/>
            <person name="Sullivan S."/>
            <person name="Sone E.D."/>
            <person name="Koren S."/>
            <person name="Silverstein K.A.T."/>
            <person name="Beckman K.B."/>
            <person name="Gohl D.M."/>
        </authorList>
    </citation>
    <scope>NUCLEOTIDE SEQUENCE</scope>
    <source>
        <strain evidence="2">Duluth1</strain>
        <tissue evidence="2">Whole animal</tissue>
    </source>
</reference>
<accession>A0A9D4D966</accession>
<feature type="compositionally biased region" description="Basic and acidic residues" evidence="1">
    <location>
        <begin position="12"/>
        <end position="29"/>
    </location>
</feature>
<evidence type="ECO:0000313" key="2">
    <source>
        <dbReference type="EMBL" id="KAH3740910.1"/>
    </source>
</evidence>
<name>A0A9D4D966_DREPO</name>
<proteinExistence type="predicted"/>
<feature type="compositionally biased region" description="Basic and acidic residues" evidence="1">
    <location>
        <begin position="81"/>
        <end position="98"/>
    </location>
</feature>
<feature type="compositionally biased region" description="Polar residues" evidence="1">
    <location>
        <begin position="102"/>
        <end position="114"/>
    </location>
</feature>
<dbReference type="AlphaFoldDB" id="A0A9D4D966"/>
<feature type="region of interest" description="Disordered" evidence="1">
    <location>
        <begin position="1"/>
        <end position="114"/>
    </location>
</feature>
<dbReference type="Proteomes" id="UP000828390">
    <property type="component" value="Unassembled WGS sequence"/>
</dbReference>
<dbReference type="EMBL" id="JAIWYP010000011">
    <property type="protein sequence ID" value="KAH3740910.1"/>
    <property type="molecule type" value="Genomic_DNA"/>
</dbReference>
<organism evidence="2 3">
    <name type="scientific">Dreissena polymorpha</name>
    <name type="common">Zebra mussel</name>
    <name type="synonym">Mytilus polymorpha</name>
    <dbReference type="NCBI Taxonomy" id="45954"/>
    <lineage>
        <taxon>Eukaryota</taxon>
        <taxon>Metazoa</taxon>
        <taxon>Spiralia</taxon>
        <taxon>Lophotrochozoa</taxon>
        <taxon>Mollusca</taxon>
        <taxon>Bivalvia</taxon>
        <taxon>Autobranchia</taxon>
        <taxon>Heteroconchia</taxon>
        <taxon>Euheterodonta</taxon>
        <taxon>Imparidentia</taxon>
        <taxon>Neoheterodontei</taxon>
        <taxon>Myida</taxon>
        <taxon>Dreissenoidea</taxon>
        <taxon>Dreissenidae</taxon>
        <taxon>Dreissena</taxon>
    </lineage>
</organism>
<comment type="caution">
    <text evidence="2">The sequence shown here is derived from an EMBL/GenBank/DDBJ whole genome shotgun (WGS) entry which is preliminary data.</text>
</comment>
<reference evidence="2" key="2">
    <citation type="submission" date="2020-11" db="EMBL/GenBank/DDBJ databases">
        <authorList>
            <person name="McCartney M.A."/>
            <person name="Auch B."/>
            <person name="Kono T."/>
            <person name="Mallez S."/>
            <person name="Becker A."/>
            <person name="Gohl D.M."/>
            <person name="Silverstein K.A.T."/>
            <person name="Koren S."/>
            <person name="Bechman K.B."/>
            <person name="Herman A."/>
            <person name="Abrahante J.E."/>
            <person name="Garbe J."/>
        </authorList>
    </citation>
    <scope>NUCLEOTIDE SEQUENCE</scope>
    <source>
        <strain evidence="2">Duluth1</strain>
        <tissue evidence="2">Whole animal</tissue>
    </source>
</reference>
<keyword evidence="3" id="KW-1185">Reference proteome</keyword>
<evidence type="ECO:0000256" key="1">
    <source>
        <dbReference type="SAM" id="MobiDB-lite"/>
    </source>
</evidence>
<evidence type="ECO:0000313" key="3">
    <source>
        <dbReference type="Proteomes" id="UP000828390"/>
    </source>
</evidence>
<feature type="compositionally biased region" description="Basic and acidic residues" evidence="1">
    <location>
        <begin position="41"/>
        <end position="70"/>
    </location>
</feature>
<sequence>MAQSGSCSSKLLPDRDHIHKPILRLESKLRLRPPPCTKSTNDPRVDHAEARRSRSKRVEVKTEKSKITENRRKKPRADNNANDKKLEEAPSFKRETLFKDGTTPSASPPSIGSTNINAGYRHLNTTILLCISYADHVTNEYVRSVSAALVVPQEPFLAPIKRRKVRACHHTRNSLDCAPGHVTRRSPSKLLEDSWMDKEKTSGLPFPWMSYC</sequence>
<protein>
    <submittedName>
        <fullName evidence="2">Uncharacterized protein</fullName>
    </submittedName>
</protein>